<dbReference type="Gene3D" id="3.30.70.2120">
    <property type="match status" value="1"/>
</dbReference>
<dbReference type="Proteomes" id="UP000190476">
    <property type="component" value="Chromosome I"/>
</dbReference>
<keyword evidence="3 4" id="KW-0975">Bacterial flagellum</keyword>
<keyword evidence="8" id="KW-1185">Reference proteome</keyword>
<feature type="domain" description="Flagellin C-terminal" evidence="6">
    <location>
        <begin position="327"/>
        <end position="412"/>
    </location>
</feature>
<comment type="subcellular location">
    <subcellularLocation>
        <location evidence="4">Secreted</location>
    </subcellularLocation>
    <subcellularLocation>
        <location evidence="4">Bacterial flagellum</location>
    </subcellularLocation>
</comment>
<dbReference type="InterPro" id="IPR001492">
    <property type="entry name" value="Flagellin"/>
</dbReference>
<evidence type="ECO:0000259" key="5">
    <source>
        <dbReference type="Pfam" id="PF00669"/>
    </source>
</evidence>
<dbReference type="OrthoDB" id="9796789at2"/>
<dbReference type="Gene3D" id="6.10.10.10">
    <property type="entry name" value="Flagellar export chaperone, C-terminal domain"/>
    <property type="match status" value="1"/>
</dbReference>
<comment type="function">
    <text evidence="4">Flagellin is the subunit protein which polymerizes to form the filaments of bacterial flagella.</text>
</comment>
<dbReference type="AlphaFoldDB" id="A0A1U6J5B8"/>
<evidence type="ECO:0000259" key="6">
    <source>
        <dbReference type="Pfam" id="PF00700"/>
    </source>
</evidence>
<gene>
    <name evidence="7" type="ORF">CCH01_08670</name>
</gene>
<protein>
    <recommendedName>
        <fullName evidence="2 4">Flagellin</fullName>
    </recommendedName>
</protein>
<dbReference type="SUPFAM" id="SSF64518">
    <property type="entry name" value="Phase 1 flagellin"/>
    <property type="match status" value="1"/>
</dbReference>
<dbReference type="STRING" id="1351755.CCH01_08670"/>
<evidence type="ECO:0000313" key="8">
    <source>
        <dbReference type="Proteomes" id="UP000190476"/>
    </source>
</evidence>
<sequence length="413" mass="43545">MIINHNMNALNAHRNMMGNIATAGKSMEKLSSGLRINRAGDDAAGLAISEKMRGQIRGLDQASRNAQDGISLIQTAEGALSETHSILQRMRELSVQSANDTNVAVDRTAIQDEINSLTEEINRISGDTEFNTQKLLDGGFKGEFQIGANSNQTVKLDIGNMSAASLGLTTTNSLESKALALNSNLADGSYKISGTNLVDTNGNTVGTFNSGAKKIVVNGQDTVFTKAALADGAVLTVKGGIADIKNTMTGAAKKLSSGSYEISGTNVIKDGKLVGTFATGAKKLTIDGVGDVTEAELGFITDQMKDGVKFTINGSDVSTRELASGSIKTINSAIEQVSTQRSKLGAVQNRLEHTINNLNTSSENLTAAESRVRDVDMAKEMMAFSKNNILSQAAQAMLGQANQQPQGVLQLLR</sequence>
<dbReference type="InterPro" id="IPR042187">
    <property type="entry name" value="Flagellin_C_sub2"/>
</dbReference>
<keyword evidence="7" id="KW-0966">Cell projection</keyword>
<evidence type="ECO:0000256" key="4">
    <source>
        <dbReference type="RuleBase" id="RU362073"/>
    </source>
</evidence>
<dbReference type="GO" id="GO:0005198">
    <property type="term" value="F:structural molecule activity"/>
    <property type="evidence" value="ECO:0007669"/>
    <property type="project" value="UniProtKB-UniRule"/>
</dbReference>
<dbReference type="InterPro" id="IPR001029">
    <property type="entry name" value="Flagellin_N"/>
</dbReference>
<dbReference type="PANTHER" id="PTHR42792">
    <property type="entry name" value="FLAGELLIN"/>
    <property type="match status" value="1"/>
</dbReference>
<dbReference type="GO" id="GO:0009288">
    <property type="term" value="C:bacterial-type flagellum"/>
    <property type="evidence" value="ECO:0007669"/>
    <property type="project" value="UniProtKB-SubCell"/>
</dbReference>
<keyword evidence="7" id="KW-0282">Flagellum</keyword>
<dbReference type="InterPro" id="IPR046358">
    <property type="entry name" value="Flagellin_C"/>
</dbReference>
<dbReference type="Gene3D" id="1.20.1330.10">
    <property type="entry name" value="f41 fragment of flagellin, N-terminal domain"/>
    <property type="match status" value="1"/>
</dbReference>
<dbReference type="PANTHER" id="PTHR42792:SF2">
    <property type="entry name" value="FLAGELLIN"/>
    <property type="match status" value="1"/>
</dbReference>
<dbReference type="Pfam" id="PF00700">
    <property type="entry name" value="Flagellin_C"/>
    <property type="match status" value="1"/>
</dbReference>
<evidence type="ECO:0000256" key="1">
    <source>
        <dbReference type="ARBA" id="ARBA00005709"/>
    </source>
</evidence>
<dbReference type="RefSeq" id="WP_079481225.1">
    <property type="nucleotide sequence ID" value="NZ_LT799839.1"/>
</dbReference>
<dbReference type="GeneID" id="66301215"/>
<name>A0A1U6J5B8_9CLOT</name>
<dbReference type="GO" id="GO:0005576">
    <property type="term" value="C:extracellular region"/>
    <property type="evidence" value="ECO:0007669"/>
    <property type="project" value="UniProtKB-SubCell"/>
</dbReference>
<comment type="similarity">
    <text evidence="1 4">Belongs to the bacterial flagellin family.</text>
</comment>
<feature type="domain" description="Flagellin N-terminal" evidence="5">
    <location>
        <begin position="3"/>
        <end position="138"/>
    </location>
</feature>
<accession>A0A1U6J5B8</accession>
<dbReference type="PRINTS" id="PR00207">
    <property type="entry name" value="FLAGELLIN"/>
</dbReference>
<dbReference type="EMBL" id="LT799839">
    <property type="protein sequence ID" value="SLK15430.1"/>
    <property type="molecule type" value="Genomic_DNA"/>
</dbReference>
<dbReference type="Pfam" id="PF00669">
    <property type="entry name" value="Flagellin_N"/>
    <property type="match status" value="1"/>
</dbReference>
<reference evidence="8" key="1">
    <citation type="submission" date="2017-03" db="EMBL/GenBank/DDBJ databases">
        <authorList>
            <person name="Falquet L."/>
            <person name="Falquet L."/>
        </authorList>
    </citation>
    <scope>NUCLEOTIDE SEQUENCE [LARGE SCALE GENOMIC DNA]</scope>
</reference>
<proteinExistence type="inferred from homology"/>
<evidence type="ECO:0000313" key="7">
    <source>
        <dbReference type="EMBL" id="SLK15430.1"/>
    </source>
</evidence>
<evidence type="ECO:0000256" key="3">
    <source>
        <dbReference type="ARBA" id="ARBA00023143"/>
    </source>
</evidence>
<evidence type="ECO:0000256" key="2">
    <source>
        <dbReference type="ARBA" id="ARBA00020110"/>
    </source>
</evidence>
<keyword evidence="7" id="KW-0969">Cilium</keyword>
<organism evidence="7 8">
    <name type="scientific">Clostridium chauvoei JF4335</name>
    <dbReference type="NCBI Taxonomy" id="1351755"/>
    <lineage>
        <taxon>Bacteria</taxon>
        <taxon>Bacillati</taxon>
        <taxon>Bacillota</taxon>
        <taxon>Clostridia</taxon>
        <taxon>Eubacteriales</taxon>
        <taxon>Clostridiaceae</taxon>
        <taxon>Clostridium</taxon>
    </lineage>
</organism>
<keyword evidence="4" id="KW-0964">Secreted</keyword>